<reference evidence="1 2" key="1">
    <citation type="submission" date="2024-05" db="EMBL/GenBank/DDBJ databases">
        <title>Genetic variation in Jamaican populations of the coffee berry borer (Hypothenemus hampei).</title>
        <authorList>
            <person name="Errbii M."/>
            <person name="Myrie A."/>
        </authorList>
    </citation>
    <scope>NUCLEOTIDE SEQUENCE [LARGE SCALE GENOMIC DNA]</scope>
    <source>
        <strain evidence="1">JA-Hopewell-2020-01-JO</strain>
        <tissue evidence="1">Whole body</tissue>
    </source>
</reference>
<organism evidence="1 2">
    <name type="scientific">Hypothenemus hampei</name>
    <name type="common">Coffee berry borer</name>
    <dbReference type="NCBI Taxonomy" id="57062"/>
    <lineage>
        <taxon>Eukaryota</taxon>
        <taxon>Metazoa</taxon>
        <taxon>Ecdysozoa</taxon>
        <taxon>Arthropoda</taxon>
        <taxon>Hexapoda</taxon>
        <taxon>Insecta</taxon>
        <taxon>Pterygota</taxon>
        <taxon>Neoptera</taxon>
        <taxon>Endopterygota</taxon>
        <taxon>Coleoptera</taxon>
        <taxon>Polyphaga</taxon>
        <taxon>Cucujiformia</taxon>
        <taxon>Curculionidae</taxon>
        <taxon>Scolytinae</taxon>
        <taxon>Hypothenemus</taxon>
    </lineage>
</organism>
<protein>
    <submittedName>
        <fullName evidence="1">Uncharacterized protein</fullName>
    </submittedName>
</protein>
<dbReference type="AlphaFoldDB" id="A0ABD1EF55"/>
<evidence type="ECO:0000313" key="2">
    <source>
        <dbReference type="Proteomes" id="UP001566132"/>
    </source>
</evidence>
<dbReference type="Proteomes" id="UP001566132">
    <property type="component" value="Unassembled WGS sequence"/>
</dbReference>
<gene>
    <name evidence="1" type="ORF">ABEB36_011358</name>
</gene>
<dbReference type="EMBL" id="JBDJPC010000008">
    <property type="protein sequence ID" value="KAL1493274.1"/>
    <property type="molecule type" value="Genomic_DNA"/>
</dbReference>
<evidence type="ECO:0000313" key="1">
    <source>
        <dbReference type="EMBL" id="KAL1493274.1"/>
    </source>
</evidence>
<sequence>MNRGRKVRCGLHRNFLFSRQQTDNKRNTAIVCRTSFLLHIGSDENSGEKWINAARSAMAHIPMIDKILDVTREKEASEVQSLIAILANISGGQNNRMFFPINMLARAYHFHKSRALP</sequence>
<proteinExistence type="predicted"/>
<comment type="caution">
    <text evidence="1">The sequence shown here is derived from an EMBL/GenBank/DDBJ whole genome shotgun (WGS) entry which is preliminary data.</text>
</comment>
<keyword evidence="2" id="KW-1185">Reference proteome</keyword>
<name>A0ABD1EF55_HYPHA</name>
<accession>A0ABD1EF55</accession>